<dbReference type="PROSITE" id="PS51076">
    <property type="entry name" value="MH2"/>
    <property type="match status" value="1"/>
</dbReference>
<dbReference type="GO" id="GO:0140416">
    <property type="term" value="F:transcription regulator inhibitor activity"/>
    <property type="evidence" value="ECO:0007669"/>
    <property type="project" value="TreeGrafter"/>
</dbReference>
<evidence type="ECO:0000256" key="1">
    <source>
        <dbReference type="ARBA" id="ARBA00023015"/>
    </source>
</evidence>
<dbReference type="InterPro" id="IPR017855">
    <property type="entry name" value="SMAD-like_dom_sf"/>
</dbReference>
<sequence length="325" mass="35096">MFPSRNAVFPSKTAGFPTTTAVFPSTAAVFPSTTALFPSTTAVFPSTTSAYPSTTAVFPSTTAVFPSTAAVFHSTAASVTSPAVINSRGRPSGPTLHDSPPPPYRERPSPHDRLHPRSDEDDLTSSKFSQSSRYESQETGGRVPTSGWCSVRYWEKSTRVGAAFEVASDSVSVVGSSASLTVHSGLCLNLLSASLSNTSQEALKIKNKIGPGILICREDSEVWLYNQSNVDVFVSSPALPESIEDTSRFDSPSVRKIKPGHTLKIFSFDLVDSLSRISAKRSRLCGRVDVFCVNVSFCKGFGSSYKRREITACPCWLQLHLEPPR</sequence>
<dbReference type="InterPro" id="IPR008984">
    <property type="entry name" value="SMAD_FHA_dom_sf"/>
</dbReference>
<dbReference type="GO" id="GO:0070411">
    <property type="term" value="F:I-SMAD binding"/>
    <property type="evidence" value="ECO:0007669"/>
    <property type="project" value="TreeGrafter"/>
</dbReference>
<evidence type="ECO:0000313" key="6">
    <source>
        <dbReference type="RefSeq" id="XP_018018933.1"/>
    </source>
</evidence>
<dbReference type="GO" id="GO:0009791">
    <property type="term" value="P:post-embryonic development"/>
    <property type="evidence" value="ECO:0007669"/>
    <property type="project" value="UniProtKB-ARBA"/>
</dbReference>
<feature type="compositionally biased region" description="Basic and acidic residues" evidence="3">
    <location>
        <begin position="104"/>
        <end position="118"/>
    </location>
</feature>
<proteinExistence type="predicted"/>
<dbReference type="Pfam" id="PF03166">
    <property type="entry name" value="MH2"/>
    <property type="match status" value="1"/>
</dbReference>
<organism evidence="5 6">
    <name type="scientific">Hyalella azteca</name>
    <name type="common">Amphipod</name>
    <dbReference type="NCBI Taxonomy" id="294128"/>
    <lineage>
        <taxon>Eukaryota</taxon>
        <taxon>Metazoa</taxon>
        <taxon>Ecdysozoa</taxon>
        <taxon>Arthropoda</taxon>
        <taxon>Crustacea</taxon>
        <taxon>Multicrustacea</taxon>
        <taxon>Malacostraca</taxon>
        <taxon>Eumalacostraca</taxon>
        <taxon>Peracarida</taxon>
        <taxon>Amphipoda</taxon>
        <taxon>Senticaudata</taxon>
        <taxon>Talitrida</taxon>
        <taxon>Talitroidea</taxon>
        <taxon>Hyalellidae</taxon>
        <taxon>Hyalella</taxon>
    </lineage>
</organism>
<reference evidence="6" key="1">
    <citation type="submission" date="2025-08" db="UniProtKB">
        <authorList>
            <consortium name="RefSeq"/>
        </authorList>
    </citation>
    <scope>IDENTIFICATION</scope>
    <source>
        <tissue evidence="6">Whole organism</tissue>
    </source>
</reference>
<feature type="compositionally biased region" description="Polar residues" evidence="3">
    <location>
        <begin position="125"/>
        <end position="139"/>
    </location>
</feature>
<evidence type="ECO:0000256" key="3">
    <source>
        <dbReference type="SAM" id="MobiDB-lite"/>
    </source>
</evidence>
<dbReference type="PANTHER" id="PTHR13703:SF54">
    <property type="entry name" value="MOTHERS AGAINST DECAPENTAPLEGIC HOMOLOG"/>
    <property type="match status" value="1"/>
</dbReference>
<evidence type="ECO:0000259" key="4">
    <source>
        <dbReference type="PROSITE" id="PS51076"/>
    </source>
</evidence>
<dbReference type="GO" id="GO:0030154">
    <property type="term" value="P:cell differentiation"/>
    <property type="evidence" value="ECO:0007669"/>
    <property type="project" value="TreeGrafter"/>
</dbReference>
<dbReference type="GO" id="GO:0060395">
    <property type="term" value="P:SMAD protein signal transduction"/>
    <property type="evidence" value="ECO:0007669"/>
    <property type="project" value="TreeGrafter"/>
</dbReference>
<dbReference type="GO" id="GO:0006357">
    <property type="term" value="P:regulation of transcription by RNA polymerase II"/>
    <property type="evidence" value="ECO:0007669"/>
    <property type="project" value="TreeGrafter"/>
</dbReference>
<dbReference type="SMART" id="SM00524">
    <property type="entry name" value="DWB"/>
    <property type="match status" value="1"/>
</dbReference>
<dbReference type="OrthoDB" id="5946219at2759"/>
<dbReference type="GO" id="GO:0050793">
    <property type="term" value="P:regulation of developmental process"/>
    <property type="evidence" value="ECO:0007669"/>
    <property type="project" value="UniProtKB-ARBA"/>
</dbReference>
<keyword evidence="2" id="KW-0804">Transcription</keyword>
<dbReference type="InterPro" id="IPR001132">
    <property type="entry name" value="SMAD_dom_Dwarfin-type"/>
</dbReference>
<gene>
    <name evidence="6" type="primary">LOC108675431</name>
</gene>
<keyword evidence="5" id="KW-1185">Reference proteome</keyword>
<keyword evidence="1" id="KW-0805">Transcription regulation</keyword>
<dbReference type="PANTHER" id="PTHR13703">
    <property type="entry name" value="SMAD"/>
    <property type="match status" value="1"/>
</dbReference>
<dbReference type="GO" id="GO:0051239">
    <property type="term" value="P:regulation of multicellular organismal process"/>
    <property type="evidence" value="ECO:0007669"/>
    <property type="project" value="UniProtKB-ARBA"/>
</dbReference>
<dbReference type="GeneID" id="108675431"/>
<dbReference type="RefSeq" id="XP_018018933.1">
    <property type="nucleotide sequence ID" value="XM_018163444.2"/>
</dbReference>
<dbReference type="GO" id="GO:0071144">
    <property type="term" value="C:heteromeric SMAD protein complex"/>
    <property type="evidence" value="ECO:0007669"/>
    <property type="project" value="TreeGrafter"/>
</dbReference>
<dbReference type="Proteomes" id="UP000694843">
    <property type="component" value="Unplaced"/>
</dbReference>
<dbReference type="SUPFAM" id="SSF49879">
    <property type="entry name" value="SMAD/FHA domain"/>
    <property type="match status" value="1"/>
</dbReference>
<accession>A0A8B7NYT6</accession>
<dbReference type="GO" id="GO:0009653">
    <property type="term" value="P:anatomical structure morphogenesis"/>
    <property type="evidence" value="ECO:0007669"/>
    <property type="project" value="TreeGrafter"/>
</dbReference>
<protein>
    <submittedName>
        <fullName evidence="6">Mothers against decapentaplegic homolog 6 isoform X2</fullName>
    </submittedName>
</protein>
<dbReference type="Gene3D" id="2.60.200.10">
    <property type="match status" value="1"/>
</dbReference>
<name>A0A8B7NYT6_HYAAZ</name>
<dbReference type="InterPro" id="IPR013790">
    <property type="entry name" value="Dwarfin"/>
</dbReference>
<evidence type="ECO:0000313" key="5">
    <source>
        <dbReference type="Proteomes" id="UP000694843"/>
    </source>
</evidence>
<dbReference type="AlphaFoldDB" id="A0A8B7NYT6"/>
<feature type="domain" description="MH2" evidence="4">
    <location>
        <begin position="148"/>
        <end position="325"/>
    </location>
</feature>
<evidence type="ECO:0000256" key="2">
    <source>
        <dbReference type="ARBA" id="ARBA00023163"/>
    </source>
</evidence>
<feature type="region of interest" description="Disordered" evidence="3">
    <location>
        <begin position="83"/>
        <end position="144"/>
    </location>
</feature>